<organism evidence="2">
    <name type="scientific">Caenorhabditis brenneri</name>
    <name type="common">Nematode worm</name>
    <dbReference type="NCBI Taxonomy" id="135651"/>
    <lineage>
        <taxon>Eukaryota</taxon>
        <taxon>Metazoa</taxon>
        <taxon>Ecdysozoa</taxon>
        <taxon>Nematoda</taxon>
        <taxon>Chromadorea</taxon>
        <taxon>Rhabditida</taxon>
        <taxon>Rhabditina</taxon>
        <taxon>Rhabditomorpha</taxon>
        <taxon>Rhabditoidea</taxon>
        <taxon>Rhabditidae</taxon>
        <taxon>Peloderinae</taxon>
        <taxon>Caenorhabditis</taxon>
    </lineage>
</organism>
<reference evidence="2" key="1">
    <citation type="submission" date="2011-07" db="EMBL/GenBank/DDBJ databases">
        <authorList>
            <consortium name="Caenorhabditis brenneri Sequencing and Analysis Consortium"/>
            <person name="Wilson R.K."/>
        </authorList>
    </citation>
    <scope>NUCLEOTIDE SEQUENCE [LARGE SCALE GENOMIC DNA]</scope>
    <source>
        <strain evidence="2">PB2801</strain>
    </source>
</reference>
<evidence type="ECO:0000313" key="1">
    <source>
        <dbReference type="EMBL" id="EGT32890.1"/>
    </source>
</evidence>
<sequence>MAAETFPIRRIPLIPFGIVLKSMNPVEVSKSKDLPLGFSECFLQGVLEQDSSYI</sequence>
<dbReference type="AlphaFoldDB" id="G0NKD8"/>
<gene>
    <name evidence="1" type="ORF">CAEBREN_06893</name>
</gene>
<accession>G0NKD8</accession>
<dbReference type="Proteomes" id="UP000008068">
    <property type="component" value="Unassembled WGS sequence"/>
</dbReference>
<evidence type="ECO:0000313" key="2">
    <source>
        <dbReference type="Proteomes" id="UP000008068"/>
    </source>
</evidence>
<dbReference type="HOGENOM" id="CLU_3052308_0_0_1"/>
<name>G0NKD8_CAEBE</name>
<keyword evidence="2" id="KW-1185">Reference proteome</keyword>
<proteinExistence type="predicted"/>
<dbReference type="EMBL" id="GL379899">
    <property type="protein sequence ID" value="EGT32890.1"/>
    <property type="molecule type" value="Genomic_DNA"/>
</dbReference>
<protein>
    <submittedName>
        <fullName evidence="1">Uncharacterized protein</fullName>
    </submittedName>
</protein>
<dbReference type="InParanoid" id="G0NKD8"/>